<keyword evidence="2" id="KW-1185">Reference proteome</keyword>
<proteinExistence type="predicted"/>
<evidence type="ECO:0008006" key="3">
    <source>
        <dbReference type="Google" id="ProtNLM"/>
    </source>
</evidence>
<reference evidence="1" key="1">
    <citation type="submission" date="2014-09" db="EMBL/GenBank/DDBJ databases">
        <title>Genome sequence of the luminous mushroom Mycena chlorophos for searching fungal bioluminescence genes.</title>
        <authorList>
            <person name="Tanaka Y."/>
            <person name="Kasuga D."/>
            <person name="Oba Y."/>
            <person name="Hase S."/>
            <person name="Sato K."/>
            <person name="Oba Y."/>
            <person name="Sakakibara Y."/>
        </authorList>
    </citation>
    <scope>NUCLEOTIDE SEQUENCE</scope>
</reference>
<dbReference type="Proteomes" id="UP000815677">
    <property type="component" value="Unassembled WGS sequence"/>
</dbReference>
<dbReference type="EMBL" id="DF848824">
    <property type="protein sequence ID" value="GAT54979.1"/>
    <property type="molecule type" value="Genomic_DNA"/>
</dbReference>
<organism evidence="1 2">
    <name type="scientific">Mycena chlorophos</name>
    <name type="common">Agaric fungus</name>
    <name type="synonym">Agaricus chlorophos</name>
    <dbReference type="NCBI Taxonomy" id="658473"/>
    <lineage>
        <taxon>Eukaryota</taxon>
        <taxon>Fungi</taxon>
        <taxon>Dikarya</taxon>
        <taxon>Basidiomycota</taxon>
        <taxon>Agaricomycotina</taxon>
        <taxon>Agaricomycetes</taxon>
        <taxon>Agaricomycetidae</taxon>
        <taxon>Agaricales</taxon>
        <taxon>Marasmiineae</taxon>
        <taxon>Mycenaceae</taxon>
        <taxon>Mycena</taxon>
    </lineage>
</organism>
<name>A0ABQ0LV55_MYCCL</name>
<evidence type="ECO:0000313" key="1">
    <source>
        <dbReference type="EMBL" id="GAT54979.1"/>
    </source>
</evidence>
<sequence length="359" mass="40054">MLETLPAELLTEVYRDACTDTGSTGRSLSLVSRYIRATSAPLKYQSLALFGRKQILEFASSLDNLKLPPKTRWLYINGQESQAELDKLKEDWEKREGVHVARARAQQRMVAMADAVVAILRRVAPTLEHLHIALNEHTGAQIGQAGLIDVDLPKLVDLTTCGGGLPLNVVLPPNAPHPLPRFYRCLTLRSLHIVSTRVQGSLVFHPFELSAGLTGFAPDLTHLRLSGFTANEQLILDIADGLGVDPFQLPIQAKTTRTTLQSIVLHPAPPLKIRMRPLDKSDEMNMREAEDDDLIEHCRMLDVIRWLRQRDDCVVLLKTLEEDTLVGGNHYLDEWLHKASGNAWVLDASSIDNVPPEEL</sequence>
<protein>
    <recommendedName>
        <fullName evidence="3">F-box domain-containing protein</fullName>
    </recommendedName>
</protein>
<evidence type="ECO:0000313" key="2">
    <source>
        <dbReference type="Proteomes" id="UP000815677"/>
    </source>
</evidence>
<accession>A0ABQ0LV55</accession>
<gene>
    <name evidence="1" type="ORF">MCHLO_11794</name>
</gene>